<dbReference type="EMBL" id="KB742382">
    <property type="protein sequence ID" value="EOB09245.1"/>
    <property type="molecule type" value="Genomic_DNA"/>
</dbReference>
<proteinExistence type="predicted"/>
<reference evidence="3" key="1">
    <citation type="journal article" date="2013" name="Nat. Genet.">
        <title>The duck genome and transcriptome provide insight into an avian influenza virus reservoir species.</title>
        <authorList>
            <person name="Huang Y."/>
            <person name="Li Y."/>
            <person name="Burt D.W."/>
            <person name="Chen H."/>
            <person name="Zhang Y."/>
            <person name="Qian W."/>
            <person name="Kim H."/>
            <person name="Gan S."/>
            <person name="Zhao Y."/>
            <person name="Li J."/>
            <person name="Yi K."/>
            <person name="Feng H."/>
            <person name="Zhu P."/>
            <person name="Li B."/>
            <person name="Liu Q."/>
            <person name="Fairley S."/>
            <person name="Magor K.E."/>
            <person name="Du Z."/>
            <person name="Hu X."/>
            <person name="Goodman L."/>
            <person name="Tafer H."/>
            <person name="Vignal A."/>
            <person name="Lee T."/>
            <person name="Kim K.W."/>
            <person name="Sheng Z."/>
            <person name="An Y."/>
            <person name="Searle S."/>
            <person name="Herrero J."/>
            <person name="Groenen M.A."/>
            <person name="Crooijmans R.P."/>
            <person name="Faraut T."/>
            <person name="Cai Q."/>
            <person name="Webster R.G."/>
            <person name="Aldridge J.R."/>
            <person name="Warren W.C."/>
            <person name="Bartschat S."/>
            <person name="Kehr S."/>
            <person name="Marz M."/>
            <person name="Stadler P.F."/>
            <person name="Smith J."/>
            <person name="Kraus R.H."/>
            <person name="Zhao Y."/>
            <person name="Ren L."/>
            <person name="Fei J."/>
            <person name="Morisson M."/>
            <person name="Kaiser P."/>
            <person name="Griffin D.K."/>
            <person name="Rao M."/>
            <person name="Pitel F."/>
            <person name="Wang J."/>
            <person name="Li N."/>
        </authorList>
    </citation>
    <scope>NUCLEOTIDE SEQUENCE [LARGE SCALE GENOMIC DNA]</scope>
</reference>
<evidence type="ECO:0000313" key="3">
    <source>
        <dbReference type="Proteomes" id="UP000296049"/>
    </source>
</evidence>
<accession>R0M557</accession>
<evidence type="ECO:0000256" key="1">
    <source>
        <dbReference type="SAM" id="MobiDB-lite"/>
    </source>
</evidence>
<gene>
    <name evidence="2" type="ORF">Anapl_04504</name>
</gene>
<evidence type="ECO:0000313" key="2">
    <source>
        <dbReference type="EMBL" id="EOB09245.1"/>
    </source>
</evidence>
<sequence length="83" mass="9061">MLLSSELLLPALTPLGTQLRLLSRTFCSELDAATSLELGTSHTSQQLTPAPCQGSLKPARAVGKGPWQRLEENWAIFGNEKKR</sequence>
<dbReference type="AlphaFoldDB" id="R0M557"/>
<protein>
    <submittedName>
        <fullName evidence="2">Uncharacterized protein</fullName>
    </submittedName>
</protein>
<name>R0M557_ANAPL</name>
<organism evidence="2 3">
    <name type="scientific">Anas platyrhynchos</name>
    <name type="common">Mallard</name>
    <name type="synonym">Anas boschas</name>
    <dbReference type="NCBI Taxonomy" id="8839"/>
    <lineage>
        <taxon>Eukaryota</taxon>
        <taxon>Metazoa</taxon>
        <taxon>Chordata</taxon>
        <taxon>Craniata</taxon>
        <taxon>Vertebrata</taxon>
        <taxon>Euteleostomi</taxon>
        <taxon>Archelosauria</taxon>
        <taxon>Archosauria</taxon>
        <taxon>Dinosauria</taxon>
        <taxon>Saurischia</taxon>
        <taxon>Theropoda</taxon>
        <taxon>Coelurosauria</taxon>
        <taxon>Aves</taxon>
        <taxon>Neognathae</taxon>
        <taxon>Galloanserae</taxon>
        <taxon>Anseriformes</taxon>
        <taxon>Anatidae</taxon>
        <taxon>Anatinae</taxon>
        <taxon>Anas</taxon>
    </lineage>
</organism>
<dbReference type="Proteomes" id="UP000296049">
    <property type="component" value="Unassembled WGS sequence"/>
</dbReference>
<feature type="region of interest" description="Disordered" evidence="1">
    <location>
        <begin position="41"/>
        <end position="61"/>
    </location>
</feature>
<keyword evidence="3" id="KW-1185">Reference proteome</keyword>